<dbReference type="PROSITE" id="PS00136">
    <property type="entry name" value="SUBTILASE_ASP"/>
    <property type="match status" value="1"/>
</dbReference>
<name>A0A5E8HIB5_9LEPT</name>
<comment type="caution">
    <text evidence="9">The sequence shown here is derived from an EMBL/GenBank/DDBJ whole genome shotgun (WGS) entry which is preliminary data.</text>
</comment>
<evidence type="ECO:0000313" key="10">
    <source>
        <dbReference type="Proteomes" id="UP000013996"/>
    </source>
</evidence>
<dbReference type="RefSeq" id="WP_015676091.1">
    <property type="nucleotide sequence ID" value="NZ_AOGX02000010.1"/>
</dbReference>
<evidence type="ECO:0000259" key="8">
    <source>
        <dbReference type="Pfam" id="PF00082"/>
    </source>
</evidence>
<dbReference type="InterPro" id="IPR023827">
    <property type="entry name" value="Peptidase_S8_Asp-AS"/>
</dbReference>
<evidence type="ECO:0000256" key="5">
    <source>
        <dbReference type="PIRSR" id="PIRSR615500-1"/>
    </source>
</evidence>
<evidence type="ECO:0000256" key="4">
    <source>
        <dbReference type="ARBA" id="ARBA00022825"/>
    </source>
</evidence>
<dbReference type="AlphaFoldDB" id="A0A5E8HIB5"/>
<evidence type="ECO:0000256" key="2">
    <source>
        <dbReference type="ARBA" id="ARBA00022670"/>
    </source>
</evidence>
<dbReference type="EMBL" id="AOGX02000010">
    <property type="protein sequence ID" value="EOQ90368.1"/>
    <property type="molecule type" value="Genomic_DNA"/>
</dbReference>
<dbReference type="STRING" id="1249483.LEP1GSC202_2204"/>
<reference evidence="9 10" key="1">
    <citation type="submission" date="2013-04" db="EMBL/GenBank/DDBJ databases">
        <authorList>
            <person name="Harkins D.M."/>
            <person name="Durkin A.S."/>
            <person name="Brinkac L.M."/>
            <person name="Haft D.H."/>
            <person name="Selengut J.D."/>
            <person name="Sanka R."/>
            <person name="DePew J."/>
            <person name="Purushe J."/>
            <person name="Hartskeerl R.A."/>
            <person name="Ahmed A."/>
            <person name="van der Linden H."/>
            <person name="Goris M.G.A."/>
            <person name="Vinetz J.M."/>
            <person name="Sutton G.G."/>
            <person name="Nierman W.C."/>
            <person name="Fouts D.E."/>
        </authorList>
    </citation>
    <scope>NUCLEOTIDE SEQUENCE [LARGE SCALE GENOMIC DNA]</scope>
    <source>
        <strain evidence="9 10">Sao Paulo</strain>
    </source>
</reference>
<feature type="domain" description="Peptidase S8/S53" evidence="8">
    <location>
        <begin position="388"/>
        <end position="677"/>
    </location>
</feature>
<feature type="active site" description="Charge relay system" evidence="5 6">
    <location>
        <position position="450"/>
    </location>
</feature>
<dbReference type="PANTHER" id="PTHR43399:SF4">
    <property type="entry name" value="CELL WALL-ASSOCIATED PROTEASE"/>
    <property type="match status" value="1"/>
</dbReference>
<dbReference type="GO" id="GO:0006508">
    <property type="term" value="P:proteolysis"/>
    <property type="evidence" value="ECO:0007669"/>
    <property type="project" value="UniProtKB-KW"/>
</dbReference>
<protein>
    <submittedName>
        <fullName evidence="9">Peptidase, S8/S53 family</fullName>
        <ecNumber evidence="9">3.4.21.-</ecNumber>
    </submittedName>
</protein>
<evidence type="ECO:0000256" key="3">
    <source>
        <dbReference type="ARBA" id="ARBA00022801"/>
    </source>
</evidence>
<feature type="active site" description="Charge relay system" evidence="5 6">
    <location>
        <position position="633"/>
    </location>
</feature>
<dbReference type="InterPro" id="IPR022398">
    <property type="entry name" value="Peptidase_S8_His-AS"/>
</dbReference>
<dbReference type="InterPro" id="IPR051048">
    <property type="entry name" value="Peptidase_S8/S53_subtilisin"/>
</dbReference>
<dbReference type="PANTHER" id="PTHR43399">
    <property type="entry name" value="SUBTILISIN-RELATED"/>
    <property type="match status" value="1"/>
</dbReference>
<dbReference type="Gene3D" id="3.40.50.200">
    <property type="entry name" value="Peptidase S8/S53 domain"/>
    <property type="match status" value="1"/>
</dbReference>
<dbReference type="InterPro" id="IPR000209">
    <property type="entry name" value="Peptidase_S8/S53_dom"/>
</dbReference>
<dbReference type="InterPro" id="IPR015500">
    <property type="entry name" value="Peptidase_S8_subtilisin-rel"/>
</dbReference>
<organism evidence="9 10">
    <name type="scientific">Leptospira yanagawae serovar Saopaulo str. Sao Paulo = ATCC 700523</name>
    <dbReference type="NCBI Taxonomy" id="1249483"/>
    <lineage>
        <taxon>Bacteria</taxon>
        <taxon>Pseudomonadati</taxon>
        <taxon>Spirochaetota</taxon>
        <taxon>Spirochaetia</taxon>
        <taxon>Leptospirales</taxon>
        <taxon>Leptospiraceae</taxon>
        <taxon>Leptospira</taxon>
    </lineage>
</organism>
<dbReference type="PRINTS" id="PR00723">
    <property type="entry name" value="SUBTILISIN"/>
</dbReference>
<proteinExistence type="inferred from homology"/>
<evidence type="ECO:0000256" key="6">
    <source>
        <dbReference type="PROSITE-ProRule" id="PRU01240"/>
    </source>
</evidence>
<dbReference type="PROSITE" id="PS00137">
    <property type="entry name" value="SUBTILASE_HIS"/>
    <property type="match status" value="1"/>
</dbReference>
<feature type="active site" description="Charge relay system" evidence="5 6">
    <location>
        <position position="396"/>
    </location>
</feature>
<keyword evidence="2 6" id="KW-0645">Protease</keyword>
<dbReference type="PROSITE" id="PS00138">
    <property type="entry name" value="SUBTILASE_SER"/>
    <property type="match status" value="1"/>
</dbReference>
<dbReference type="EC" id="3.4.21.-" evidence="9"/>
<dbReference type="Proteomes" id="UP000013996">
    <property type="component" value="Unassembled WGS sequence"/>
</dbReference>
<evidence type="ECO:0000256" key="1">
    <source>
        <dbReference type="ARBA" id="ARBA00011073"/>
    </source>
</evidence>
<dbReference type="Pfam" id="PF00082">
    <property type="entry name" value="Peptidase_S8"/>
    <property type="match status" value="1"/>
</dbReference>
<dbReference type="OrthoDB" id="9798386at2"/>
<dbReference type="SUPFAM" id="SSF52743">
    <property type="entry name" value="Subtilisin-like"/>
    <property type="match status" value="1"/>
</dbReference>
<evidence type="ECO:0000256" key="7">
    <source>
        <dbReference type="RuleBase" id="RU003355"/>
    </source>
</evidence>
<gene>
    <name evidence="9" type="ORF">LEP1GSC202_2204</name>
</gene>
<accession>A0A5E8HIB5</accession>
<dbReference type="InterPro" id="IPR036852">
    <property type="entry name" value="Peptidase_S8/S53_dom_sf"/>
</dbReference>
<sequence>MRTKNNNRKKILFFTLLVLFGFAINCEKKQTNRSGLFTSLFYTPPSINSLDPINNPIQDGGEIQASIVVEKIKSGEYQINPGGPQFGKVGILGSYTNLPDANTIYHDAMPNIGKIIPNRLEINIKRIIIISEDGKAFETDFTSKKVDIFKFGKESPGIASLSQIPKGIYKSIQFVLDSDQGKAEINGESFGFQLSTGTSFEIKGQFEVLTGLTTNLKINFDLSQLQYDSSSNSFILSNQICNLSKATFELPYTPGILILKLKNPIENFDSKKVGIKEIDNILEKYSLLSILPFVTEDTNVDSETAELIGLNRTYFLLFEAKVDLLQVNFALANLPEIEWVTTNTKVEADAVPNDPEANTGCFFCSKYQTAYLTAINAYNGWNVTTGSSGVKIAVIDTGIDDTHPDLVGKIIQNRSFEPATCYHWGIFPYECVAHREVSRPLFNGANGWDHGTHVAGTIGAATNNGVGIAGITWSNPIISINVFYPNAMMTAISSDRLIAYGILEAINGGAKVINMSLGGYGYEYCQWACLVRVHTYSLSRDAVRYGEAKRIVMVASSGNDNRRIAPYPGNPQNQGAFPASFNEVISVGNLDTSNSFGLRYPDSNFGKVDIAAPGSFILSTSTNGSYIFKTGTSMAAPMVSGLAALILSVDSNYHPKDILKAMCSKATALTQTGSPETDREYFGCGRINIGATLATLVPPPQRPNIVADCGAIEQAPCSAGRWFLPWDYQFVATGGTPPYHWTYEEGSLPTNSWLEAHSGRLIGEPTWWFGPGWTFLVRVTDSAGQTDIRSFYFASGL</sequence>
<dbReference type="GO" id="GO:0004252">
    <property type="term" value="F:serine-type endopeptidase activity"/>
    <property type="evidence" value="ECO:0007669"/>
    <property type="project" value="UniProtKB-UniRule"/>
</dbReference>
<comment type="similarity">
    <text evidence="1 6 7">Belongs to the peptidase S8 family.</text>
</comment>
<evidence type="ECO:0000313" key="9">
    <source>
        <dbReference type="EMBL" id="EOQ90368.1"/>
    </source>
</evidence>
<dbReference type="PROSITE" id="PS51892">
    <property type="entry name" value="SUBTILASE"/>
    <property type="match status" value="1"/>
</dbReference>
<dbReference type="InterPro" id="IPR023828">
    <property type="entry name" value="Peptidase_S8_Ser-AS"/>
</dbReference>
<keyword evidence="4 6" id="KW-0720">Serine protease</keyword>
<keyword evidence="3 6" id="KW-0378">Hydrolase</keyword>